<comment type="caution">
    <text evidence="16">The sequence shown here is derived from an EMBL/GenBank/DDBJ whole genome shotgun (WGS) entry which is preliminary data.</text>
</comment>
<evidence type="ECO:0000256" key="4">
    <source>
        <dbReference type="ARBA" id="ARBA00022664"/>
    </source>
</evidence>
<dbReference type="PANTHER" id="PTHR14089:SF6">
    <property type="entry name" value="PRE-MRNA-SPLICING FACTOR RBM22"/>
    <property type="match status" value="1"/>
</dbReference>
<dbReference type="GO" id="GO:0036002">
    <property type="term" value="F:pre-mRNA binding"/>
    <property type="evidence" value="ECO:0007669"/>
    <property type="project" value="TreeGrafter"/>
</dbReference>
<dbReference type="FunFam" id="4.10.1000.10:FF:000006">
    <property type="entry name" value="Putative pre-mrna-splicing factor rbm22"/>
    <property type="match status" value="1"/>
</dbReference>
<comment type="function">
    <text evidence="12">Involved in pre-mRNA splicing. Facilitates the cooperative formation of U2/U6 helix II in association with stem II in the spliceosome. Binds to RNA.</text>
</comment>
<dbReference type="GO" id="GO:0000974">
    <property type="term" value="C:Prp19 complex"/>
    <property type="evidence" value="ECO:0007669"/>
    <property type="project" value="TreeGrafter"/>
</dbReference>
<evidence type="ECO:0000256" key="5">
    <source>
        <dbReference type="ARBA" id="ARBA00022723"/>
    </source>
</evidence>
<evidence type="ECO:0000256" key="14">
    <source>
        <dbReference type="PROSITE-ProRule" id="PRU00723"/>
    </source>
</evidence>
<dbReference type="PROSITE" id="PS50103">
    <property type="entry name" value="ZF_C3H1"/>
    <property type="match status" value="1"/>
</dbReference>
<comment type="subcellular location">
    <subcellularLocation>
        <location evidence="1">Nucleus</location>
    </subcellularLocation>
</comment>
<sequence>MTKERHGKECKICNKPFTVFRWNPGVGGRFKKTELCQSCAKMKNVCQTCVFDLQYGLPVQVRDTALGISEDAPRSDVNRQYYMQQRDDKLEAGVAGNDFSGKANPVGRELLKRMARTDPYYKRNRAHICSFYVRGECTRGNECPYRHELPEPESDLSKQNIQDRYHGTNDPLARRIIGKASKSSQLNAPEDKTVVSYLFI</sequence>
<evidence type="ECO:0000313" key="17">
    <source>
        <dbReference type="Proteomes" id="UP001150538"/>
    </source>
</evidence>
<gene>
    <name evidence="16" type="primary">SLT11</name>
    <name evidence="16" type="ORF">H4219_000095</name>
</gene>
<evidence type="ECO:0000256" key="10">
    <source>
        <dbReference type="ARBA" id="ARBA00023187"/>
    </source>
</evidence>
<dbReference type="Pfam" id="PF21369">
    <property type="entry name" value="STL11_N"/>
    <property type="match status" value="1"/>
</dbReference>
<dbReference type="SUPFAM" id="SSF90229">
    <property type="entry name" value="CCCH zinc finger"/>
    <property type="match status" value="1"/>
</dbReference>
<evidence type="ECO:0000256" key="1">
    <source>
        <dbReference type="ARBA" id="ARBA00004123"/>
    </source>
</evidence>
<dbReference type="OrthoDB" id="10259600at2759"/>
<proteinExistence type="inferred from homology"/>
<dbReference type="GO" id="GO:0008270">
    <property type="term" value="F:zinc ion binding"/>
    <property type="evidence" value="ECO:0007669"/>
    <property type="project" value="UniProtKB-KW"/>
</dbReference>
<evidence type="ECO:0000256" key="12">
    <source>
        <dbReference type="ARBA" id="ARBA00025609"/>
    </source>
</evidence>
<accession>A0A9W8ABM6</accession>
<keyword evidence="17" id="KW-1185">Reference proteome</keyword>
<evidence type="ECO:0000256" key="7">
    <source>
        <dbReference type="ARBA" id="ARBA00022771"/>
    </source>
</evidence>
<evidence type="ECO:0000256" key="3">
    <source>
        <dbReference type="ARBA" id="ARBA00019060"/>
    </source>
</evidence>
<evidence type="ECO:0000256" key="2">
    <source>
        <dbReference type="ARBA" id="ARBA00007781"/>
    </source>
</evidence>
<dbReference type="PANTHER" id="PTHR14089">
    <property type="entry name" value="PRE-MRNA-SPLICING FACTOR RBM22"/>
    <property type="match status" value="1"/>
</dbReference>
<evidence type="ECO:0000256" key="6">
    <source>
        <dbReference type="ARBA" id="ARBA00022728"/>
    </source>
</evidence>
<dbReference type="Proteomes" id="UP001150538">
    <property type="component" value="Unassembled WGS sequence"/>
</dbReference>
<dbReference type="GO" id="GO:0017070">
    <property type="term" value="F:U6 snRNA binding"/>
    <property type="evidence" value="ECO:0007669"/>
    <property type="project" value="TreeGrafter"/>
</dbReference>
<keyword evidence="8 14" id="KW-0862">Zinc</keyword>
<keyword evidence="11" id="KW-0539">Nucleus</keyword>
<dbReference type="GO" id="GO:0071006">
    <property type="term" value="C:U2-type catalytic step 1 spliceosome"/>
    <property type="evidence" value="ECO:0007669"/>
    <property type="project" value="TreeGrafter"/>
</dbReference>
<dbReference type="SMART" id="SM00356">
    <property type="entry name" value="ZnF_C3H1"/>
    <property type="match status" value="1"/>
</dbReference>
<dbReference type="InterPro" id="IPR039171">
    <property type="entry name" value="Cwc2/Slt11"/>
</dbReference>
<organism evidence="16 17">
    <name type="scientific">Mycoemilia scoparia</name>
    <dbReference type="NCBI Taxonomy" id="417184"/>
    <lineage>
        <taxon>Eukaryota</taxon>
        <taxon>Fungi</taxon>
        <taxon>Fungi incertae sedis</taxon>
        <taxon>Zoopagomycota</taxon>
        <taxon>Kickxellomycotina</taxon>
        <taxon>Kickxellomycetes</taxon>
        <taxon>Kickxellales</taxon>
        <taxon>Kickxellaceae</taxon>
        <taxon>Mycoemilia</taxon>
    </lineage>
</organism>
<dbReference type="GO" id="GO:0071007">
    <property type="term" value="C:U2-type catalytic step 2 spliceosome"/>
    <property type="evidence" value="ECO:0007669"/>
    <property type="project" value="TreeGrafter"/>
</dbReference>
<evidence type="ECO:0000259" key="15">
    <source>
        <dbReference type="PROSITE" id="PS50103"/>
    </source>
</evidence>
<feature type="zinc finger region" description="C3H1-type" evidence="14">
    <location>
        <begin position="123"/>
        <end position="150"/>
    </location>
</feature>
<evidence type="ECO:0000256" key="11">
    <source>
        <dbReference type="ARBA" id="ARBA00023242"/>
    </source>
</evidence>
<dbReference type="InterPro" id="IPR000571">
    <property type="entry name" value="Znf_CCCH"/>
</dbReference>
<keyword evidence="7 14" id="KW-0863">Zinc-finger</keyword>
<dbReference type="GO" id="GO:0008380">
    <property type="term" value="P:RNA splicing"/>
    <property type="evidence" value="ECO:0007669"/>
    <property type="project" value="UniProtKB-KW"/>
</dbReference>
<dbReference type="EMBL" id="JANBPU010000001">
    <property type="protein sequence ID" value="KAJ1922233.1"/>
    <property type="molecule type" value="Genomic_DNA"/>
</dbReference>
<dbReference type="Gene3D" id="4.10.1000.10">
    <property type="entry name" value="Zinc finger, CCCH-type"/>
    <property type="match status" value="1"/>
</dbReference>
<keyword evidence="9" id="KW-0694">RNA-binding</keyword>
<keyword evidence="6" id="KW-0747">Spliceosome</keyword>
<dbReference type="InterPro" id="IPR048995">
    <property type="entry name" value="STL11/RBM22-like_N"/>
</dbReference>
<dbReference type="AlphaFoldDB" id="A0A9W8ABM6"/>
<keyword evidence="4" id="KW-0507">mRNA processing</keyword>
<feature type="domain" description="C3H1-type" evidence="15">
    <location>
        <begin position="123"/>
        <end position="150"/>
    </location>
</feature>
<reference evidence="16" key="1">
    <citation type="submission" date="2022-07" db="EMBL/GenBank/DDBJ databases">
        <title>Phylogenomic reconstructions and comparative analyses of Kickxellomycotina fungi.</title>
        <authorList>
            <person name="Reynolds N.K."/>
            <person name="Stajich J.E."/>
            <person name="Barry K."/>
            <person name="Grigoriev I.V."/>
            <person name="Crous P."/>
            <person name="Smith M.E."/>
        </authorList>
    </citation>
    <scope>NUCLEOTIDE SEQUENCE</scope>
    <source>
        <strain evidence="16">NBRC 100468</strain>
    </source>
</reference>
<evidence type="ECO:0000256" key="13">
    <source>
        <dbReference type="ARBA" id="ARBA00069020"/>
    </source>
</evidence>
<dbReference type="InterPro" id="IPR032297">
    <property type="entry name" value="Torus"/>
</dbReference>
<evidence type="ECO:0000256" key="9">
    <source>
        <dbReference type="ARBA" id="ARBA00022884"/>
    </source>
</evidence>
<comment type="similarity">
    <text evidence="2">Belongs to the SLT11 family.</text>
</comment>
<protein>
    <recommendedName>
        <fullName evidence="3">Pre-mRNA-splicing factor SLT11</fullName>
    </recommendedName>
    <alternativeName>
        <fullName evidence="13">Pre-mRNA-splicing factor slt11</fullName>
    </alternativeName>
</protein>
<dbReference type="Pfam" id="PF16131">
    <property type="entry name" value="Torus"/>
    <property type="match status" value="1"/>
</dbReference>
<evidence type="ECO:0000313" key="16">
    <source>
        <dbReference type="EMBL" id="KAJ1922233.1"/>
    </source>
</evidence>
<name>A0A9W8ABM6_9FUNG</name>
<evidence type="ECO:0000256" key="8">
    <source>
        <dbReference type="ARBA" id="ARBA00022833"/>
    </source>
</evidence>
<keyword evidence="5 14" id="KW-0479">Metal-binding</keyword>
<dbReference type="InterPro" id="IPR036855">
    <property type="entry name" value="Znf_CCCH_sf"/>
</dbReference>
<dbReference type="GO" id="GO:0006397">
    <property type="term" value="P:mRNA processing"/>
    <property type="evidence" value="ECO:0007669"/>
    <property type="project" value="UniProtKB-KW"/>
</dbReference>
<keyword evidence="10" id="KW-0508">mRNA splicing</keyword>